<evidence type="ECO:0000256" key="3">
    <source>
        <dbReference type="SAM" id="MobiDB-lite"/>
    </source>
</evidence>
<feature type="domain" description="Bromo" evidence="4">
    <location>
        <begin position="433"/>
        <end position="503"/>
    </location>
</feature>
<dbReference type="CDD" id="cd05509">
    <property type="entry name" value="Bromo_gcn5_like"/>
    <property type="match status" value="1"/>
</dbReference>
<dbReference type="PANTHER" id="PTHR47092:SF1">
    <property type="entry name" value="CHROMATIN REMODELING REGULATOR CECR2"/>
    <property type="match status" value="1"/>
</dbReference>
<dbReference type="AlphaFoldDB" id="A0AAN8APR1"/>
<dbReference type="PANTHER" id="PTHR47092">
    <property type="entry name" value="CAT EYE SYNDROME CRITICAL REGION PROTEIN 2"/>
    <property type="match status" value="1"/>
</dbReference>
<feature type="compositionally biased region" description="Polar residues" evidence="3">
    <location>
        <begin position="827"/>
        <end position="841"/>
    </location>
</feature>
<feature type="compositionally biased region" description="Polar residues" evidence="3">
    <location>
        <begin position="1120"/>
        <end position="1150"/>
    </location>
</feature>
<feature type="compositionally biased region" description="Basic and acidic residues" evidence="3">
    <location>
        <begin position="939"/>
        <end position="949"/>
    </location>
</feature>
<feature type="compositionally biased region" description="Pro residues" evidence="3">
    <location>
        <begin position="591"/>
        <end position="607"/>
    </location>
</feature>
<dbReference type="InterPro" id="IPR001487">
    <property type="entry name" value="Bromodomain"/>
</dbReference>
<feature type="region of interest" description="Disordered" evidence="3">
    <location>
        <begin position="349"/>
        <end position="374"/>
    </location>
</feature>
<dbReference type="PROSITE" id="PS00633">
    <property type="entry name" value="BROMODOMAIN_1"/>
    <property type="match status" value="1"/>
</dbReference>
<dbReference type="PROSITE" id="PS50014">
    <property type="entry name" value="BROMODOMAIN_2"/>
    <property type="match status" value="1"/>
</dbReference>
<feature type="compositionally biased region" description="Basic and acidic residues" evidence="3">
    <location>
        <begin position="224"/>
        <end position="236"/>
    </location>
</feature>
<feature type="region of interest" description="Disordered" evidence="3">
    <location>
        <begin position="813"/>
        <end position="856"/>
    </location>
</feature>
<evidence type="ECO:0000256" key="1">
    <source>
        <dbReference type="ARBA" id="ARBA00023117"/>
    </source>
</evidence>
<reference evidence="5 6" key="1">
    <citation type="journal article" date="2023" name="Genes (Basel)">
        <title>Chromosome-Level Genome Assembly and Circadian Gene Repertoire of the Patagonia Blennie Eleginops maclovinus-The Closest Ancestral Proxy of Antarctic Cryonotothenioids.</title>
        <authorList>
            <person name="Cheng C.C."/>
            <person name="Rivera-Colon A.G."/>
            <person name="Minhas B.F."/>
            <person name="Wilson L."/>
            <person name="Rayamajhi N."/>
            <person name="Vargas-Chacoff L."/>
            <person name="Catchen J.M."/>
        </authorList>
    </citation>
    <scope>NUCLEOTIDE SEQUENCE [LARGE SCALE GENOMIC DNA]</scope>
    <source>
        <strain evidence="5">JMC-PN-2008</strain>
    </source>
</reference>
<feature type="compositionally biased region" description="Basic residues" evidence="3">
    <location>
        <begin position="186"/>
        <end position="196"/>
    </location>
</feature>
<evidence type="ECO:0000313" key="6">
    <source>
        <dbReference type="Proteomes" id="UP001346869"/>
    </source>
</evidence>
<dbReference type="SUPFAM" id="SSF47370">
    <property type="entry name" value="Bromodomain"/>
    <property type="match status" value="1"/>
</dbReference>
<feature type="compositionally biased region" description="Low complexity" evidence="3">
    <location>
        <begin position="608"/>
        <end position="626"/>
    </location>
</feature>
<feature type="compositionally biased region" description="Polar residues" evidence="3">
    <location>
        <begin position="1016"/>
        <end position="1038"/>
    </location>
</feature>
<feature type="compositionally biased region" description="Basic residues" evidence="3">
    <location>
        <begin position="542"/>
        <end position="551"/>
    </location>
</feature>
<dbReference type="InterPro" id="IPR018359">
    <property type="entry name" value="Bromodomain_CS"/>
</dbReference>
<keyword evidence="6" id="KW-1185">Reference proteome</keyword>
<dbReference type="GO" id="GO:0007338">
    <property type="term" value="P:single fertilization"/>
    <property type="evidence" value="ECO:0007669"/>
    <property type="project" value="TreeGrafter"/>
</dbReference>
<dbReference type="InterPro" id="IPR029614">
    <property type="entry name" value="CECR2"/>
</dbReference>
<dbReference type="EMBL" id="JAUZQC010000008">
    <property type="protein sequence ID" value="KAK5867778.1"/>
    <property type="molecule type" value="Genomic_DNA"/>
</dbReference>
<reference evidence="5 6" key="2">
    <citation type="journal article" date="2023" name="Mol. Biol. Evol.">
        <title>Genomics of Secondarily Temperate Adaptation in the Only Non-Antarctic Icefish.</title>
        <authorList>
            <person name="Rivera-Colon A.G."/>
            <person name="Rayamajhi N."/>
            <person name="Minhas B.F."/>
            <person name="Madrigal G."/>
            <person name="Bilyk K.T."/>
            <person name="Yoon V."/>
            <person name="Hune M."/>
            <person name="Gregory S."/>
            <person name="Cheng C.H.C."/>
            <person name="Catchen J.M."/>
        </authorList>
    </citation>
    <scope>NUCLEOTIDE SEQUENCE [LARGE SCALE GENOMIC DNA]</scope>
    <source>
        <strain evidence="5">JMC-PN-2008</strain>
    </source>
</reference>
<feature type="region of interest" description="Disordered" evidence="3">
    <location>
        <begin position="677"/>
        <end position="767"/>
    </location>
</feature>
<evidence type="ECO:0000313" key="5">
    <source>
        <dbReference type="EMBL" id="KAK5867778.1"/>
    </source>
</evidence>
<feature type="compositionally biased region" description="Polar residues" evidence="3">
    <location>
        <begin position="874"/>
        <end position="893"/>
    </location>
</feature>
<feature type="compositionally biased region" description="Polar residues" evidence="3">
    <location>
        <begin position="1075"/>
        <end position="1084"/>
    </location>
</feature>
<dbReference type="Pfam" id="PF00439">
    <property type="entry name" value="Bromodomain"/>
    <property type="match status" value="1"/>
</dbReference>
<feature type="compositionally biased region" description="Low complexity" evidence="3">
    <location>
        <begin position="899"/>
        <end position="908"/>
    </location>
</feature>
<dbReference type="GO" id="GO:0006338">
    <property type="term" value="P:chromatin remodeling"/>
    <property type="evidence" value="ECO:0007669"/>
    <property type="project" value="InterPro"/>
</dbReference>
<feature type="non-terminal residue" evidence="5">
    <location>
        <position position="1150"/>
    </location>
</feature>
<dbReference type="Gene3D" id="1.20.920.10">
    <property type="entry name" value="Bromodomain-like"/>
    <property type="match status" value="1"/>
</dbReference>
<feature type="region of interest" description="Disordered" evidence="3">
    <location>
        <begin position="874"/>
        <end position="1150"/>
    </location>
</feature>
<dbReference type="GO" id="GO:0090537">
    <property type="term" value="C:CERF complex"/>
    <property type="evidence" value="ECO:0007669"/>
    <property type="project" value="InterPro"/>
</dbReference>
<protein>
    <recommendedName>
        <fullName evidence="4">Bromo domain-containing protein</fullName>
    </recommendedName>
</protein>
<feature type="compositionally biased region" description="Polar residues" evidence="3">
    <location>
        <begin position="961"/>
        <end position="996"/>
    </location>
</feature>
<dbReference type="Proteomes" id="UP001346869">
    <property type="component" value="Unassembled WGS sequence"/>
</dbReference>
<comment type="caution">
    <text evidence="5">The sequence shown here is derived from an EMBL/GenBank/DDBJ whole genome shotgun (WGS) entry which is preliminary data.</text>
</comment>
<keyword evidence="1 2" id="KW-0103">Bromodomain</keyword>
<dbReference type="PRINTS" id="PR00503">
    <property type="entry name" value="BROMODOMAIN"/>
</dbReference>
<gene>
    <name evidence="5" type="ORF">PBY51_012241</name>
</gene>
<evidence type="ECO:0000256" key="2">
    <source>
        <dbReference type="PROSITE-ProRule" id="PRU00035"/>
    </source>
</evidence>
<sequence length="1150" mass="129479">MSQGCTVSVEEIQSWWEVPAIAHFCSLFRTAFNLPDFEIEELEKALSEQDLDFLGDLIACLLQGCYQRHDITPQAFSSYLDDIISYRWELEEGKPNPLREGPFENLPPYTQVQLLHRLCDYRLDAADVFDLLKGLDADSLRVEPLGQDGDGALYWYFYGTRMYKEESVKRKAERISESAELTLPERKRRGRPPKRKRLDDSPLVKSLSDVESESSGVTEETEVKEEKTENGLEDLRRSTGRKRGAWSLVCDTEEQWVSLTESIKDKTSPQDRHLFRVISQNFLPEISSMIEHKEREQKQKLLDPAPVRISQRFSEHNNQEEEDNLPLSEDDKKKYEELDRQVLLAEQRREEERLQQEEQQREKQEKMKAVEERAKRRKMREDRAWLLSEGKDLPPELLNLEPSSPVHRTRRNKAFYEIDDDYTALYKVLEVLKAHKDAWPFLEPVDDSYAPNYHELIQTPMDLSTIEKKLNDGEYVSKEEFSADVKLMFENCMEYNGDDSEYSIMAESLERCFSRALLKHFPSEDGDTDEEFHISSEDKERKDKKRNRGSSRHSGPESLIKATEQVQRKRTSQGGKGSTLSEEEASKRPRPPPPLHWANGPPHPHSLPPGQQHHMHQGGMYHPGQQLHRPPGPHGPHMYGQRMAMDPRFAYQAHIPRHGDPGLNHLPHNFNMQHRMVDGPHMGPRYPMGSDPNQQQPPHQQQHRYMGPTHGPSLGPRPVGLHPGPPPEASMYPSHHRPEGHSMHPMGNRFPGPEGPSQHNYPGMRPPGMGMSNMWTGMNHQDRPNGMRMQDPNMVNQRSFGYGGVPPPVGHKPWPEAAGYPHPPPNAQYQMSAAVSSQGPMSSLPPGPHPDSSGRTRLASMLESPEMLALQQLSASSRPPTGTPHQHMGNFQQPGPPSGIGSIPAHPSQQPPPAPEVQLLHPARDNGPDSRASQQTDPQPRDSASEEKTATNNIPAEAPSHKNTVSTNQEHPSSRSPSERLQSPPASNSARPQENLSGPGLPQISTESHKQEADSQRQSASHSATQHTTVPSHLNDNSPDPTHPHHPAPPQEGPQQKAQSPALLHQNVPLPHASAAQNTAQQMSEGILSEHHTPQAAQSTPPQQITLSTQLYNPLPPLHGSQNVSLQRPAQSSPMHRMPQNATQVAQPGP</sequence>
<name>A0AAN8APR1_ELEMC</name>
<feature type="compositionally biased region" description="Low complexity" evidence="3">
    <location>
        <begin position="1094"/>
        <end position="1104"/>
    </location>
</feature>
<proteinExistence type="predicted"/>
<organism evidence="5 6">
    <name type="scientific">Eleginops maclovinus</name>
    <name type="common">Patagonian blennie</name>
    <name type="synonym">Eleginus maclovinus</name>
    <dbReference type="NCBI Taxonomy" id="56733"/>
    <lineage>
        <taxon>Eukaryota</taxon>
        <taxon>Metazoa</taxon>
        <taxon>Chordata</taxon>
        <taxon>Craniata</taxon>
        <taxon>Vertebrata</taxon>
        <taxon>Euteleostomi</taxon>
        <taxon>Actinopterygii</taxon>
        <taxon>Neopterygii</taxon>
        <taxon>Teleostei</taxon>
        <taxon>Neoteleostei</taxon>
        <taxon>Acanthomorphata</taxon>
        <taxon>Eupercaria</taxon>
        <taxon>Perciformes</taxon>
        <taxon>Notothenioidei</taxon>
        <taxon>Eleginopidae</taxon>
        <taxon>Eleginops</taxon>
    </lineage>
</organism>
<dbReference type="SMART" id="SM00297">
    <property type="entry name" value="BROMO"/>
    <property type="match status" value="1"/>
</dbReference>
<dbReference type="InterPro" id="IPR036427">
    <property type="entry name" value="Bromodomain-like_sf"/>
</dbReference>
<feature type="compositionally biased region" description="Basic and acidic residues" evidence="3">
    <location>
        <begin position="531"/>
        <end position="541"/>
    </location>
</feature>
<feature type="region of interest" description="Disordered" evidence="3">
    <location>
        <begin position="523"/>
        <end position="634"/>
    </location>
</feature>
<feature type="region of interest" description="Disordered" evidence="3">
    <location>
        <begin position="310"/>
        <end position="332"/>
    </location>
</feature>
<accession>A0AAN8APR1</accession>
<evidence type="ECO:0000259" key="4">
    <source>
        <dbReference type="PROSITE" id="PS50014"/>
    </source>
</evidence>
<feature type="region of interest" description="Disordered" evidence="3">
    <location>
        <begin position="183"/>
        <end position="236"/>
    </location>
</feature>